<dbReference type="SUPFAM" id="SSF56349">
    <property type="entry name" value="DNA breaking-rejoining enzymes"/>
    <property type="match status" value="1"/>
</dbReference>
<proteinExistence type="predicted"/>
<dbReference type="Gene3D" id="1.10.150.130">
    <property type="match status" value="1"/>
</dbReference>
<reference evidence="3" key="1">
    <citation type="journal article" date="2014" name="Front. Microbiol.">
        <title>High frequency of phylogenetically diverse reductive dehalogenase-homologous genes in deep subseafloor sedimentary metagenomes.</title>
        <authorList>
            <person name="Kawai M."/>
            <person name="Futagami T."/>
            <person name="Toyoda A."/>
            <person name="Takaki Y."/>
            <person name="Nishi S."/>
            <person name="Hori S."/>
            <person name="Arai W."/>
            <person name="Tsubouchi T."/>
            <person name="Morono Y."/>
            <person name="Uchiyama I."/>
            <person name="Ito T."/>
            <person name="Fujiyama A."/>
            <person name="Inagaki F."/>
            <person name="Takami H."/>
        </authorList>
    </citation>
    <scope>NUCLEOTIDE SEQUENCE</scope>
    <source>
        <strain evidence="3">Expedition CK06-06</strain>
    </source>
</reference>
<sequence>MKDYNSGSHFNTYKYQARRWVKIWGDLTCGQITQEMVQQHLLKRRRISAYTANKELRYLRATFNFGVRQKLIPNNPTDGIEFFPVEKKVKYVPSAEDLDKVIACADPDTQDYLWVIRETMGRVSEINRLTWDDVD</sequence>
<dbReference type="InterPro" id="IPR011010">
    <property type="entry name" value="DNA_brk_join_enz"/>
</dbReference>
<organism evidence="3">
    <name type="scientific">marine sediment metagenome</name>
    <dbReference type="NCBI Taxonomy" id="412755"/>
    <lineage>
        <taxon>unclassified sequences</taxon>
        <taxon>metagenomes</taxon>
        <taxon>ecological metagenomes</taxon>
    </lineage>
</organism>
<evidence type="ECO:0000256" key="2">
    <source>
        <dbReference type="ARBA" id="ARBA00023172"/>
    </source>
</evidence>
<dbReference type="InterPro" id="IPR013762">
    <property type="entry name" value="Integrase-like_cat_sf"/>
</dbReference>
<accession>X0V912</accession>
<dbReference type="GO" id="GO:0006310">
    <property type="term" value="P:DNA recombination"/>
    <property type="evidence" value="ECO:0007669"/>
    <property type="project" value="UniProtKB-KW"/>
</dbReference>
<comment type="caution">
    <text evidence="3">The sequence shown here is derived from an EMBL/GenBank/DDBJ whole genome shotgun (WGS) entry which is preliminary data.</text>
</comment>
<keyword evidence="1" id="KW-0238">DNA-binding</keyword>
<dbReference type="Gene3D" id="1.10.443.10">
    <property type="entry name" value="Intergrase catalytic core"/>
    <property type="match status" value="1"/>
</dbReference>
<dbReference type="GO" id="GO:0015074">
    <property type="term" value="P:DNA integration"/>
    <property type="evidence" value="ECO:0007669"/>
    <property type="project" value="InterPro"/>
</dbReference>
<protein>
    <submittedName>
        <fullName evidence="3">Uncharacterized protein</fullName>
    </submittedName>
</protein>
<gene>
    <name evidence="3" type="ORF">S01H1_57704</name>
</gene>
<dbReference type="InterPro" id="IPR010998">
    <property type="entry name" value="Integrase_recombinase_N"/>
</dbReference>
<dbReference type="EMBL" id="BARS01037650">
    <property type="protein sequence ID" value="GAG14670.1"/>
    <property type="molecule type" value="Genomic_DNA"/>
</dbReference>
<keyword evidence="2" id="KW-0233">DNA recombination</keyword>
<dbReference type="AlphaFoldDB" id="X0V912"/>
<dbReference type="GO" id="GO:0003677">
    <property type="term" value="F:DNA binding"/>
    <property type="evidence" value="ECO:0007669"/>
    <property type="project" value="UniProtKB-KW"/>
</dbReference>
<evidence type="ECO:0000313" key="3">
    <source>
        <dbReference type="EMBL" id="GAG14670.1"/>
    </source>
</evidence>
<feature type="non-terminal residue" evidence="3">
    <location>
        <position position="135"/>
    </location>
</feature>
<name>X0V912_9ZZZZ</name>
<evidence type="ECO:0000256" key="1">
    <source>
        <dbReference type="ARBA" id="ARBA00023125"/>
    </source>
</evidence>